<evidence type="ECO:0000313" key="3">
    <source>
        <dbReference type="EMBL" id="MFC4874340.1"/>
    </source>
</evidence>
<proteinExistence type="predicted"/>
<dbReference type="Pfam" id="PF00578">
    <property type="entry name" value="AhpC-TSA"/>
    <property type="match status" value="1"/>
</dbReference>
<dbReference type="Gene3D" id="3.40.30.10">
    <property type="entry name" value="Glutaredoxin"/>
    <property type="match status" value="1"/>
</dbReference>
<dbReference type="PANTHER" id="PTHR43640">
    <property type="entry name" value="OS07G0260300 PROTEIN"/>
    <property type="match status" value="1"/>
</dbReference>
<keyword evidence="4" id="KW-1185">Reference proteome</keyword>
<protein>
    <submittedName>
        <fullName evidence="3">Redoxin domain-containing protein</fullName>
    </submittedName>
</protein>
<dbReference type="PROSITE" id="PS51352">
    <property type="entry name" value="THIOREDOXIN_2"/>
    <property type="match status" value="1"/>
</dbReference>
<evidence type="ECO:0000259" key="2">
    <source>
        <dbReference type="PROSITE" id="PS51352"/>
    </source>
</evidence>
<evidence type="ECO:0000256" key="1">
    <source>
        <dbReference type="SAM" id="SignalP"/>
    </source>
</evidence>
<evidence type="ECO:0000313" key="4">
    <source>
        <dbReference type="Proteomes" id="UP001595818"/>
    </source>
</evidence>
<comment type="caution">
    <text evidence="3">The sequence shown here is derived from an EMBL/GenBank/DDBJ whole genome shotgun (WGS) entry which is preliminary data.</text>
</comment>
<dbReference type="Proteomes" id="UP001595818">
    <property type="component" value="Unassembled WGS sequence"/>
</dbReference>
<dbReference type="InterPro" id="IPR013766">
    <property type="entry name" value="Thioredoxin_domain"/>
</dbReference>
<dbReference type="SUPFAM" id="SSF52833">
    <property type="entry name" value="Thioredoxin-like"/>
    <property type="match status" value="1"/>
</dbReference>
<dbReference type="EMBL" id="JBHSJJ010000017">
    <property type="protein sequence ID" value="MFC4874340.1"/>
    <property type="molecule type" value="Genomic_DNA"/>
</dbReference>
<name>A0ABV9T8T5_9BACT</name>
<feature type="signal peptide" evidence="1">
    <location>
        <begin position="1"/>
        <end position="19"/>
    </location>
</feature>
<sequence length="192" mass="20916">MNKLVLMTALCLMAAPLLGQRIADFELMDVVSGKGFSLEQHRDSKAIVIVFSSVGCPFSKLYEDRVLELQKKFSAESVAFAFINPHTGQGEDESTTKMGQRAREKGYTLPFLADPDQSVTKMMGVSKIPEAVVLTSGPTGYAVAYKGAIDNNAQSAESASVHYLDAAIQNILNRRRPSPTTTRAVGCNIRFH</sequence>
<gene>
    <name evidence="3" type="ORF">ACFPFU_21735</name>
</gene>
<feature type="domain" description="Thioredoxin" evidence="2">
    <location>
        <begin position="16"/>
        <end position="154"/>
    </location>
</feature>
<dbReference type="InterPro" id="IPR047262">
    <property type="entry name" value="PRX-like1"/>
</dbReference>
<dbReference type="InterPro" id="IPR000866">
    <property type="entry name" value="AhpC/TSA"/>
</dbReference>
<dbReference type="PANTHER" id="PTHR43640:SF1">
    <property type="entry name" value="THIOREDOXIN-DEPENDENT PEROXIREDOXIN"/>
    <property type="match status" value="1"/>
</dbReference>
<dbReference type="InterPro" id="IPR036249">
    <property type="entry name" value="Thioredoxin-like_sf"/>
</dbReference>
<keyword evidence="1" id="KW-0732">Signal</keyword>
<reference evidence="4" key="1">
    <citation type="journal article" date="2019" name="Int. J. Syst. Evol. Microbiol.">
        <title>The Global Catalogue of Microorganisms (GCM) 10K type strain sequencing project: providing services to taxonomists for standard genome sequencing and annotation.</title>
        <authorList>
            <consortium name="The Broad Institute Genomics Platform"/>
            <consortium name="The Broad Institute Genome Sequencing Center for Infectious Disease"/>
            <person name="Wu L."/>
            <person name="Ma J."/>
        </authorList>
    </citation>
    <scope>NUCLEOTIDE SEQUENCE [LARGE SCALE GENOMIC DNA]</scope>
    <source>
        <strain evidence="4">CGMCC 4.7466</strain>
    </source>
</reference>
<organism evidence="3 4">
    <name type="scientific">Negadavirga shengliensis</name>
    <dbReference type="NCBI Taxonomy" id="1389218"/>
    <lineage>
        <taxon>Bacteria</taxon>
        <taxon>Pseudomonadati</taxon>
        <taxon>Bacteroidota</taxon>
        <taxon>Cytophagia</taxon>
        <taxon>Cytophagales</taxon>
        <taxon>Cyclobacteriaceae</taxon>
        <taxon>Negadavirga</taxon>
    </lineage>
</organism>
<feature type="chain" id="PRO_5047264502" evidence="1">
    <location>
        <begin position="20"/>
        <end position="192"/>
    </location>
</feature>
<dbReference type="RefSeq" id="WP_377068090.1">
    <property type="nucleotide sequence ID" value="NZ_JBHSJJ010000017.1"/>
</dbReference>
<accession>A0ABV9T8T5</accession>